<comment type="caution">
    <text evidence="2">The sequence shown here is derived from an EMBL/GenBank/DDBJ whole genome shotgun (WGS) entry which is preliminary data.</text>
</comment>
<dbReference type="AlphaFoldDB" id="A0ABC8R8Z0"/>
<sequence>METRYCEDTWIPTMPEFSIATPKREGCNIDLVSHVINNRTREWRLDTVKTHGFPQCLNFQLQHQNERAAILIWRRQENMGSKSEIKLPGQIKLLFGKEGKRKRATKKEGISSHPHSKTMADDMEIGYNPKGEAFLVENVLQCFSNASPSCKIANPSRNL</sequence>
<proteinExistence type="predicted"/>
<gene>
    <name evidence="2" type="ORF">ILEXP_LOCUS8690</name>
</gene>
<evidence type="ECO:0000313" key="3">
    <source>
        <dbReference type="Proteomes" id="UP001642360"/>
    </source>
</evidence>
<dbReference type="EMBL" id="CAUOFW020001103">
    <property type="protein sequence ID" value="CAK9141160.1"/>
    <property type="molecule type" value="Genomic_DNA"/>
</dbReference>
<accession>A0ABC8R8Z0</accession>
<organism evidence="2 3">
    <name type="scientific">Ilex paraguariensis</name>
    <name type="common">yerba mate</name>
    <dbReference type="NCBI Taxonomy" id="185542"/>
    <lineage>
        <taxon>Eukaryota</taxon>
        <taxon>Viridiplantae</taxon>
        <taxon>Streptophyta</taxon>
        <taxon>Embryophyta</taxon>
        <taxon>Tracheophyta</taxon>
        <taxon>Spermatophyta</taxon>
        <taxon>Magnoliopsida</taxon>
        <taxon>eudicotyledons</taxon>
        <taxon>Gunneridae</taxon>
        <taxon>Pentapetalae</taxon>
        <taxon>asterids</taxon>
        <taxon>campanulids</taxon>
        <taxon>Aquifoliales</taxon>
        <taxon>Aquifoliaceae</taxon>
        <taxon>Ilex</taxon>
    </lineage>
</organism>
<evidence type="ECO:0000256" key="1">
    <source>
        <dbReference type="SAM" id="MobiDB-lite"/>
    </source>
</evidence>
<keyword evidence="3" id="KW-1185">Reference proteome</keyword>
<evidence type="ECO:0000313" key="2">
    <source>
        <dbReference type="EMBL" id="CAK9141160.1"/>
    </source>
</evidence>
<protein>
    <submittedName>
        <fullName evidence="2">Uncharacterized protein</fullName>
    </submittedName>
</protein>
<feature type="region of interest" description="Disordered" evidence="1">
    <location>
        <begin position="98"/>
        <end position="122"/>
    </location>
</feature>
<reference evidence="2 3" key="1">
    <citation type="submission" date="2024-02" db="EMBL/GenBank/DDBJ databases">
        <authorList>
            <person name="Vignale AGUSTIN F."/>
            <person name="Sosa J E."/>
            <person name="Modenutti C."/>
        </authorList>
    </citation>
    <scope>NUCLEOTIDE SEQUENCE [LARGE SCALE GENOMIC DNA]</scope>
</reference>
<dbReference type="Proteomes" id="UP001642360">
    <property type="component" value="Unassembled WGS sequence"/>
</dbReference>
<name>A0ABC8R8Z0_9AQUA</name>